<dbReference type="InterPro" id="IPR008218">
    <property type="entry name" value="ATPase_V1-cplx_f_g_su"/>
</dbReference>
<protein>
    <submittedName>
        <fullName evidence="4">Uncharacterized protein</fullName>
    </submittedName>
</protein>
<dbReference type="Gene3D" id="3.40.50.10580">
    <property type="entry name" value="ATPase, V1 complex, subunit F"/>
    <property type="match status" value="1"/>
</dbReference>
<organism evidence="4">
    <name type="scientific">marine sediment metagenome</name>
    <dbReference type="NCBI Taxonomy" id="412755"/>
    <lineage>
        <taxon>unclassified sequences</taxon>
        <taxon>metagenomes</taxon>
        <taxon>ecological metagenomes</taxon>
    </lineage>
</organism>
<dbReference type="InterPro" id="IPR036906">
    <property type="entry name" value="ATPase_V1_fsu_sf"/>
</dbReference>
<feature type="non-terminal residue" evidence="4">
    <location>
        <position position="225"/>
    </location>
</feature>
<proteinExistence type="inferred from homology"/>
<comment type="caution">
    <text evidence="4">The sequence shown here is derived from an EMBL/GenBank/DDBJ whole genome shotgun (WGS) entry which is preliminary data.</text>
</comment>
<comment type="similarity">
    <text evidence="1">Belongs to the V-ATPase F subunit family.</text>
</comment>
<keyword evidence="2" id="KW-0813">Transport</keyword>
<reference evidence="4" key="1">
    <citation type="journal article" date="2015" name="Nature">
        <title>Complex archaea that bridge the gap between prokaryotes and eukaryotes.</title>
        <authorList>
            <person name="Spang A."/>
            <person name="Saw J.H."/>
            <person name="Jorgensen S.L."/>
            <person name="Zaremba-Niedzwiedzka K."/>
            <person name="Martijn J."/>
            <person name="Lind A.E."/>
            <person name="van Eijk R."/>
            <person name="Schleper C."/>
            <person name="Guy L."/>
            <person name="Ettema T.J."/>
        </authorList>
    </citation>
    <scope>NUCLEOTIDE SEQUENCE</scope>
</reference>
<accession>A0A0F9D1N4</accession>
<dbReference type="EMBL" id="LAZR01033587">
    <property type="protein sequence ID" value="KKL47661.1"/>
    <property type="molecule type" value="Genomic_DNA"/>
</dbReference>
<evidence type="ECO:0000256" key="2">
    <source>
        <dbReference type="ARBA" id="ARBA00022448"/>
    </source>
</evidence>
<gene>
    <name evidence="4" type="ORF">LCGC14_2333350</name>
</gene>
<dbReference type="Pfam" id="PF01990">
    <property type="entry name" value="ATP-synt_F"/>
    <property type="match status" value="1"/>
</dbReference>
<sequence length="225" mass="25247">MLDQKIHVLGEEDIVIMLGLLGIEGTVIEDRASFLDKFKELKKNPSIGMIIIGSELSTADYDFLLNFKLNNKIPLIFIIPGMFQADIDKEDVMKRKISKMLPGEQYALGEGFYVETTEAAAKKFGEVKEYKVDLTASDILEIETRQQYQDLVSAAIKMFPDLNTDQSIPKYVKSLGFKAVSISSTVDPLGGMNIVDEALIKQIKEPKKVEAKKPVAEEFNFEEET</sequence>
<name>A0A0F9D1N4_9ZZZZ</name>
<dbReference type="GO" id="GO:0046961">
    <property type="term" value="F:proton-transporting ATPase activity, rotational mechanism"/>
    <property type="evidence" value="ECO:0007669"/>
    <property type="project" value="InterPro"/>
</dbReference>
<keyword evidence="3" id="KW-0406">Ion transport</keyword>
<dbReference type="SUPFAM" id="SSF159468">
    <property type="entry name" value="AtpF-like"/>
    <property type="match status" value="1"/>
</dbReference>
<dbReference type="AlphaFoldDB" id="A0A0F9D1N4"/>
<evidence type="ECO:0000313" key="4">
    <source>
        <dbReference type="EMBL" id="KKL47661.1"/>
    </source>
</evidence>
<evidence type="ECO:0000256" key="3">
    <source>
        <dbReference type="ARBA" id="ARBA00023065"/>
    </source>
</evidence>
<evidence type="ECO:0000256" key="1">
    <source>
        <dbReference type="ARBA" id="ARBA00010148"/>
    </source>
</evidence>